<accession>A0A3B6TMS3</accession>
<feature type="repeat" description="PPR" evidence="3">
    <location>
        <begin position="286"/>
        <end position="321"/>
    </location>
</feature>
<evidence type="ECO:0000313" key="6">
    <source>
        <dbReference type="Proteomes" id="UP000019116"/>
    </source>
</evidence>
<dbReference type="Gramene" id="TraesCS7D02G162795.1">
    <property type="protein sequence ID" value="TraesCS7D02G162795.1.cds1"/>
    <property type="gene ID" value="TraesCS7D02G162795"/>
</dbReference>
<dbReference type="PANTHER" id="PTHR47926:SF341">
    <property type="entry name" value="PENTATRICOPEPTIDE REPEAT-CONTAINING PROTEIN"/>
    <property type="match status" value="1"/>
</dbReference>
<dbReference type="PANTHER" id="PTHR47926">
    <property type="entry name" value="PENTATRICOPEPTIDE REPEAT-CONTAINING PROTEIN"/>
    <property type="match status" value="1"/>
</dbReference>
<dbReference type="Gramene" id="TraesWEE_scaffold_114697_01G000200.1">
    <property type="protein sequence ID" value="TraesWEE_scaffold_114697_01G000200.1"/>
    <property type="gene ID" value="TraesWEE_scaffold_114697_01G000200"/>
</dbReference>
<organism evidence="5">
    <name type="scientific">Triticum aestivum</name>
    <name type="common">Wheat</name>
    <dbReference type="NCBI Taxonomy" id="4565"/>
    <lineage>
        <taxon>Eukaryota</taxon>
        <taxon>Viridiplantae</taxon>
        <taxon>Streptophyta</taxon>
        <taxon>Embryophyta</taxon>
        <taxon>Tracheophyta</taxon>
        <taxon>Spermatophyta</taxon>
        <taxon>Magnoliopsida</taxon>
        <taxon>Liliopsida</taxon>
        <taxon>Poales</taxon>
        <taxon>Poaceae</taxon>
        <taxon>BOP clade</taxon>
        <taxon>Pooideae</taxon>
        <taxon>Triticodae</taxon>
        <taxon>Triticeae</taxon>
        <taxon>Triticinae</taxon>
        <taxon>Triticum</taxon>
    </lineage>
</organism>
<evidence type="ECO:0000313" key="5">
    <source>
        <dbReference type="EnsemblPlants" id="TraesCS7D02G162795.1.cds1"/>
    </source>
</evidence>
<evidence type="ECO:0000256" key="1">
    <source>
        <dbReference type="ARBA" id="ARBA00022737"/>
    </source>
</evidence>
<dbReference type="Gramene" id="TraesCLE_scaffold_120828_01G000200.1">
    <property type="protein sequence ID" value="TraesCLE_scaffold_120828_01G000200.1"/>
    <property type="gene ID" value="TraesCLE_scaffold_120828_01G000200"/>
</dbReference>
<sequence length="371" mass="40836">MGGHSLPRAVHSRTGARPPPRAATHSRDHSLSIAAVVARARSRRLLSHRKIHMEQAAGPLLPRRPAGPGPQAVRRDARAGRRLLEHLHRAPLLAHAERCPESRRDRGLVPQAHAHAVRLGLRSTAFVGTALARAYGMRGRRRRRVRGDRRAGRRVLERHGRRVRAARRGDAVADARGWRRRRVMNGHCFASVLCESAALASLEHGKMVHCRVMNLGFCSDTVVGNALFDMYFKCGSSSDARPVFRTMRVRDVVSWTAMILGFGRHGEAMKAVMTFREMIHDGFRPDSVTFLAVLSACRQGGLVDEGLAIFHSMVEDHGVKPQREHCACIVDLLGHAGRLKEAEALIKAVGLEMDSLAWESLLGACGLDGAS</sequence>
<dbReference type="GO" id="GO:0003723">
    <property type="term" value="F:RNA binding"/>
    <property type="evidence" value="ECO:0007669"/>
    <property type="project" value="InterPro"/>
</dbReference>
<protein>
    <recommendedName>
        <fullName evidence="7">Pentatricopeptide repeat-containing protein</fullName>
    </recommendedName>
</protein>
<dbReference type="AlphaFoldDB" id="A0A3B6TMS3"/>
<keyword evidence="6" id="KW-1185">Reference proteome</keyword>
<dbReference type="PROSITE" id="PS51375">
    <property type="entry name" value="PPR"/>
    <property type="match status" value="2"/>
</dbReference>
<feature type="region of interest" description="Disordered" evidence="4">
    <location>
        <begin position="1"/>
        <end position="29"/>
    </location>
</feature>
<evidence type="ECO:0000256" key="4">
    <source>
        <dbReference type="SAM" id="MobiDB-lite"/>
    </source>
</evidence>
<dbReference type="GO" id="GO:0009451">
    <property type="term" value="P:RNA modification"/>
    <property type="evidence" value="ECO:0007669"/>
    <property type="project" value="InterPro"/>
</dbReference>
<reference evidence="5" key="2">
    <citation type="submission" date="2018-10" db="UniProtKB">
        <authorList>
            <consortium name="EnsemblPlants"/>
        </authorList>
    </citation>
    <scope>IDENTIFICATION</scope>
</reference>
<evidence type="ECO:0000256" key="2">
    <source>
        <dbReference type="ARBA" id="ARBA00022946"/>
    </source>
</evidence>
<name>A0A3B6TMS3_WHEAT</name>
<dbReference type="Gene3D" id="1.25.40.10">
    <property type="entry name" value="Tetratricopeptide repeat domain"/>
    <property type="match status" value="2"/>
</dbReference>
<dbReference type="Gramene" id="TraesCAD_scaffold_115206_01G000100.1">
    <property type="protein sequence ID" value="TraesCAD_scaffold_115206_01G000100.1"/>
    <property type="gene ID" value="TraesCAD_scaffold_115206_01G000100"/>
</dbReference>
<dbReference type="OrthoDB" id="185373at2759"/>
<dbReference type="Pfam" id="PF13041">
    <property type="entry name" value="PPR_2"/>
    <property type="match status" value="1"/>
</dbReference>
<proteinExistence type="predicted"/>
<dbReference type="InterPro" id="IPR046960">
    <property type="entry name" value="PPR_At4g14850-like_plant"/>
</dbReference>
<dbReference type="Gramene" id="TraesCS7D03G0366900.1">
    <property type="protein sequence ID" value="TraesCS7D03G0366900.1.CDS1"/>
    <property type="gene ID" value="TraesCS7D03G0366900"/>
</dbReference>
<keyword evidence="1" id="KW-0677">Repeat</keyword>
<dbReference type="InterPro" id="IPR011990">
    <property type="entry name" value="TPR-like_helical_dom_sf"/>
</dbReference>
<dbReference type="NCBIfam" id="TIGR00756">
    <property type="entry name" value="PPR"/>
    <property type="match status" value="2"/>
</dbReference>
<dbReference type="EnsemblPlants" id="TraesCS7D02G162795.1">
    <property type="protein sequence ID" value="TraesCS7D02G162795.1.cds1"/>
    <property type="gene ID" value="TraesCS7D02G162795"/>
</dbReference>
<dbReference type="FunFam" id="1.25.40.10:FF:000158">
    <property type="entry name" value="pentatricopeptide repeat-containing protein At2g33680"/>
    <property type="match status" value="1"/>
</dbReference>
<evidence type="ECO:0000256" key="3">
    <source>
        <dbReference type="PROSITE-ProRule" id="PRU00708"/>
    </source>
</evidence>
<dbReference type="SMR" id="A0A3B6TMS3"/>
<dbReference type="STRING" id="4565.A0A3B6TMS3"/>
<keyword evidence="2" id="KW-0809">Transit peptide</keyword>
<dbReference type="Proteomes" id="UP000019116">
    <property type="component" value="Chromosome 7D"/>
</dbReference>
<evidence type="ECO:0008006" key="7">
    <source>
        <dbReference type="Google" id="ProtNLM"/>
    </source>
</evidence>
<feature type="repeat" description="PPR" evidence="3">
    <location>
        <begin position="251"/>
        <end position="285"/>
    </location>
</feature>
<reference evidence="5" key="1">
    <citation type="submission" date="2018-08" db="EMBL/GenBank/DDBJ databases">
        <authorList>
            <person name="Rossello M."/>
        </authorList>
    </citation>
    <scope>NUCLEOTIDE SEQUENCE [LARGE SCALE GENOMIC DNA]</scope>
    <source>
        <strain evidence="5">cv. Chinese Spring</strain>
    </source>
</reference>
<dbReference type="Gramene" id="TraesRN7D0100380500.1">
    <property type="protein sequence ID" value="TraesRN7D0100380500.1"/>
    <property type="gene ID" value="TraesRN7D0100380500"/>
</dbReference>
<dbReference type="GO" id="GO:0099402">
    <property type="term" value="P:plant organ development"/>
    <property type="evidence" value="ECO:0007669"/>
    <property type="project" value="UniProtKB-ARBA"/>
</dbReference>
<dbReference type="InterPro" id="IPR002885">
    <property type="entry name" value="PPR_rpt"/>
</dbReference>
<dbReference type="Gramene" id="TraesROB_scaffold_067553_01G000200.1">
    <property type="protein sequence ID" value="TraesROB_scaffold_067553_01G000200.1"/>
    <property type="gene ID" value="TraesROB_scaffold_067553_01G000200"/>
</dbReference>